<feature type="transmembrane region" description="Helical" evidence="6">
    <location>
        <begin position="418"/>
        <end position="435"/>
    </location>
</feature>
<feature type="transmembrane region" description="Helical" evidence="6">
    <location>
        <begin position="257"/>
        <end position="275"/>
    </location>
</feature>
<evidence type="ECO:0000256" key="5">
    <source>
        <dbReference type="ARBA" id="ARBA00023136"/>
    </source>
</evidence>
<proteinExistence type="predicted"/>
<keyword evidence="9" id="KW-1185">Reference proteome</keyword>
<dbReference type="CDD" id="cd07731">
    <property type="entry name" value="ComA-like_MBL-fold"/>
    <property type="match status" value="1"/>
</dbReference>
<dbReference type="Pfam" id="PF03772">
    <property type="entry name" value="Competence"/>
    <property type="match status" value="1"/>
</dbReference>
<feature type="transmembrane region" description="Helical" evidence="6">
    <location>
        <begin position="478"/>
        <end position="498"/>
    </location>
</feature>
<evidence type="ECO:0000313" key="9">
    <source>
        <dbReference type="Proteomes" id="UP000035553"/>
    </source>
</evidence>
<feature type="transmembrane region" description="Helical" evidence="6">
    <location>
        <begin position="229"/>
        <end position="251"/>
    </location>
</feature>
<sequence>MTGKWHLAALCVCMTAWALSGRNGTVPVLLLISYSFYLVFRRHYRMFAVFLALMLILVVDFTFVQTDKSIFSGREKQLSGRMASLPDFDGDRLRFKLKTSQGETVIVDYLLKTRVEKERLRQLIRVGQLWRVIGAMDQPMAPTNFHGFDQQQYLKQHHIYWKMKAKKLHMQAQSSYNMIGFFGGFRQDQTDWINARFTSPSAQMMNALLFGSDQQMDPALSEAYRQFGLVHVLVVSGMHIAVVFGSLYYLFRRVGVVREYVAVFLLLLMPAYVLLTGAEPSVVRSGITASIVLLFSLIRRHKMPVSDPISIACLVMVFLDPNIVFDLGFQLSFAIAFVVLIAAPIVAQAYPSFILRMIVLSLICELATFPIIVPNFYQISLIGVVLGVFFVPFITFLIFPLCATAYFASLFWADSSPFFSWAVDALLLLPHQILLKLAQIPSLQMVYGALSGWQICTSVVLIFLSFLLWEQYRNKKAILILCIPFLMMYLVVMLTDYADPRGSVTFLDVGQGDSILIQLPHRQGALLIDTGGTIQFEKEKWARRRKPFEVGRDVVLNELVAQRVTHLDALVLTHRDYDHVGGLQGIVGKTAVRKLLVSPYHDPDLQERQLFKKLSASGTAIQLLRSGMTLQLKTQAFHVLSPLEDAKDSNDNSVVLYAVLGGKRWLFTGDLSISGERELMQRYPNLRADVLKLGHHGSRTSTSEAWLEQLNPAVGVISCGRANRYGHPHPEVVQALRKRDVFSLRTDRSGAIRFWFDLTKMSSFEHAYDP</sequence>
<dbReference type="SUPFAM" id="SSF56281">
    <property type="entry name" value="Metallo-hydrolase/oxidoreductase"/>
    <property type="match status" value="1"/>
</dbReference>
<keyword evidence="3 6" id="KW-0812">Transmembrane</keyword>
<reference evidence="8 9" key="1">
    <citation type="journal article" date="2011" name="J. Bacteriol.">
        <title>Draft genome sequence of Sporolactobacillus inulinus strain CASD, an efficient D-lactic acid-producing bacterium with high-concentration lactate tolerance capability.</title>
        <authorList>
            <person name="Yu B."/>
            <person name="Su F."/>
            <person name="Wang L."/>
            <person name="Xu K."/>
            <person name="Zhao B."/>
            <person name="Xu P."/>
        </authorList>
    </citation>
    <scope>NUCLEOTIDE SEQUENCE [LARGE SCALE GENOMIC DNA]</scope>
    <source>
        <strain evidence="8 9">CASD</strain>
    </source>
</reference>
<evidence type="ECO:0000259" key="7">
    <source>
        <dbReference type="SMART" id="SM00849"/>
    </source>
</evidence>
<evidence type="ECO:0000256" key="1">
    <source>
        <dbReference type="ARBA" id="ARBA00004651"/>
    </source>
</evidence>
<dbReference type="SMART" id="SM00849">
    <property type="entry name" value="Lactamase_B"/>
    <property type="match status" value="1"/>
</dbReference>
<name>A0A0U1QR71_9BACL</name>
<dbReference type="InterPro" id="IPR001279">
    <property type="entry name" value="Metallo-B-lactamas"/>
</dbReference>
<dbReference type="STRING" id="1069536.SINU_04070"/>
<evidence type="ECO:0000256" key="2">
    <source>
        <dbReference type="ARBA" id="ARBA00022475"/>
    </source>
</evidence>
<dbReference type="InterPro" id="IPR035681">
    <property type="entry name" value="ComA-like_MBL"/>
</dbReference>
<gene>
    <name evidence="8" type="ORF">SINU_04070</name>
</gene>
<dbReference type="PANTHER" id="PTHR30619">
    <property type="entry name" value="DNA INTERNALIZATION/COMPETENCE PROTEIN COMEC/REC2"/>
    <property type="match status" value="1"/>
</dbReference>
<dbReference type="InterPro" id="IPR004477">
    <property type="entry name" value="ComEC_N"/>
</dbReference>
<dbReference type="Gene3D" id="3.60.15.10">
    <property type="entry name" value="Ribonuclease Z/Hydroxyacylglutathione hydrolase-like"/>
    <property type="match status" value="1"/>
</dbReference>
<dbReference type="InterPro" id="IPR025405">
    <property type="entry name" value="DUF4131"/>
</dbReference>
<dbReference type="NCBIfam" id="TIGR00360">
    <property type="entry name" value="ComEC_N-term"/>
    <property type="match status" value="1"/>
</dbReference>
<dbReference type="Proteomes" id="UP000035553">
    <property type="component" value="Unassembled WGS sequence"/>
</dbReference>
<accession>A0A0U1QR71</accession>
<keyword evidence="5 6" id="KW-0472">Membrane</keyword>
<keyword evidence="2" id="KW-1003">Cell membrane</keyword>
<comment type="subcellular location">
    <subcellularLocation>
        <location evidence="1">Cell membrane</location>
        <topology evidence="1">Multi-pass membrane protein</topology>
    </subcellularLocation>
</comment>
<keyword evidence="4 6" id="KW-1133">Transmembrane helix</keyword>
<organism evidence="8 9">
    <name type="scientific">Sporolactobacillus inulinus CASD</name>
    <dbReference type="NCBI Taxonomy" id="1069536"/>
    <lineage>
        <taxon>Bacteria</taxon>
        <taxon>Bacillati</taxon>
        <taxon>Bacillota</taxon>
        <taxon>Bacilli</taxon>
        <taxon>Bacillales</taxon>
        <taxon>Sporolactobacillaceae</taxon>
        <taxon>Sporolactobacillus</taxon>
    </lineage>
</organism>
<dbReference type="GO" id="GO:0030420">
    <property type="term" value="P:establishment of competence for transformation"/>
    <property type="evidence" value="ECO:0007669"/>
    <property type="project" value="InterPro"/>
</dbReference>
<feature type="domain" description="Metallo-beta-lactamase" evidence="7">
    <location>
        <begin position="511"/>
        <end position="721"/>
    </location>
</feature>
<feature type="transmembrane region" description="Helical" evidence="6">
    <location>
        <begin position="353"/>
        <end position="373"/>
    </location>
</feature>
<dbReference type="AlphaFoldDB" id="A0A0U1QR71"/>
<evidence type="ECO:0000256" key="6">
    <source>
        <dbReference type="SAM" id="Phobius"/>
    </source>
</evidence>
<dbReference type="InterPro" id="IPR004797">
    <property type="entry name" value="Competence_ComEC/Rec2"/>
</dbReference>
<feature type="transmembrane region" description="Helical" evidence="6">
    <location>
        <begin position="44"/>
        <end position="64"/>
    </location>
</feature>
<evidence type="ECO:0000256" key="4">
    <source>
        <dbReference type="ARBA" id="ARBA00022989"/>
    </source>
</evidence>
<dbReference type="Pfam" id="PF13567">
    <property type="entry name" value="DUF4131"/>
    <property type="match status" value="1"/>
</dbReference>
<dbReference type="RefSeq" id="WP_047034840.1">
    <property type="nucleotide sequence ID" value="NZ_AFVQ02000050.1"/>
</dbReference>
<feature type="transmembrane region" description="Helical" evidence="6">
    <location>
        <begin position="327"/>
        <end position="346"/>
    </location>
</feature>
<evidence type="ECO:0000313" key="8">
    <source>
        <dbReference type="EMBL" id="KLI03232.1"/>
    </source>
</evidence>
<dbReference type="Pfam" id="PF00753">
    <property type="entry name" value="Lactamase_B"/>
    <property type="match status" value="1"/>
</dbReference>
<dbReference type="PANTHER" id="PTHR30619:SF1">
    <property type="entry name" value="RECOMBINATION PROTEIN 2"/>
    <property type="match status" value="1"/>
</dbReference>
<dbReference type="OrthoDB" id="9761531at2"/>
<comment type="caution">
    <text evidence="8">The sequence shown here is derived from an EMBL/GenBank/DDBJ whole genome shotgun (WGS) entry which is preliminary data.</text>
</comment>
<dbReference type="InterPro" id="IPR052159">
    <property type="entry name" value="Competence_DNA_uptake"/>
</dbReference>
<evidence type="ECO:0000256" key="3">
    <source>
        <dbReference type="ARBA" id="ARBA00022692"/>
    </source>
</evidence>
<protein>
    <recommendedName>
        <fullName evidence="7">Metallo-beta-lactamase domain-containing protein</fullName>
    </recommendedName>
</protein>
<dbReference type="InterPro" id="IPR036866">
    <property type="entry name" value="RibonucZ/Hydroxyglut_hydro"/>
</dbReference>
<dbReference type="EMBL" id="AFVQ02000050">
    <property type="protein sequence ID" value="KLI03232.1"/>
    <property type="molecule type" value="Genomic_DNA"/>
</dbReference>
<dbReference type="GO" id="GO:0005886">
    <property type="term" value="C:plasma membrane"/>
    <property type="evidence" value="ECO:0007669"/>
    <property type="project" value="UniProtKB-SubCell"/>
</dbReference>
<feature type="transmembrane region" description="Helical" evidence="6">
    <location>
        <begin position="379"/>
        <end position="406"/>
    </location>
</feature>
<dbReference type="NCBIfam" id="TIGR00361">
    <property type="entry name" value="ComEC_Rec2"/>
    <property type="match status" value="1"/>
</dbReference>
<feature type="transmembrane region" description="Helical" evidence="6">
    <location>
        <begin position="447"/>
        <end position="469"/>
    </location>
</feature>